<organism evidence="3 4">
    <name type="scientific">Pseudovibrio japonicus</name>
    <dbReference type="NCBI Taxonomy" id="366534"/>
    <lineage>
        <taxon>Bacteria</taxon>
        <taxon>Pseudomonadati</taxon>
        <taxon>Pseudomonadota</taxon>
        <taxon>Alphaproteobacteria</taxon>
        <taxon>Hyphomicrobiales</taxon>
        <taxon>Stappiaceae</taxon>
        <taxon>Pseudovibrio</taxon>
    </lineage>
</organism>
<keyword evidence="1" id="KW-0175">Coiled coil</keyword>
<dbReference type="EMBL" id="BMXE01000008">
    <property type="protein sequence ID" value="GHB44693.1"/>
    <property type="molecule type" value="Genomic_DNA"/>
</dbReference>
<keyword evidence="2" id="KW-1133">Transmembrane helix</keyword>
<protein>
    <submittedName>
        <fullName evidence="3">Uncharacterized protein</fullName>
    </submittedName>
</protein>
<accession>A0ABQ3EMQ3</accession>
<feature type="coiled-coil region" evidence="1">
    <location>
        <begin position="54"/>
        <end position="81"/>
    </location>
</feature>
<reference evidence="4" key="1">
    <citation type="journal article" date="2019" name="Int. J. Syst. Evol. Microbiol.">
        <title>The Global Catalogue of Microorganisms (GCM) 10K type strain sequencing project: providing services to taxonomists for standard genome sequencing and annotation.</title>
        <authorList>
            <consortium name="The Broad Institute Genomics Platform"/>
            <consortium name="The Broad Institute Genome Sequencing Center for Infectious Disease"/>
            <person name="Wu L."/>
            <person name="Ma J."/>
        </authorList>
    </citation>
    <scope>NUCLEOTIDE SEQUENCE [LARGE SCALE GENOMIC DNA]</scope>
    <source>
        <strain evidence="4">KCTC 12861</strain>
    </source>
</reference>
<dbReference type="Proteomes" id="UP000637980">
    <property type="component" value="Unassembled WGS sequence"/>
</dbReference>
<sequence>MLHATSDVPTSLEREIMRNAKRLILQIGLAAAVALTTVSVGSVAYADKHHKKFFKQQEKAFKKQEKAYRKYEKERNKFVRKQIKREEKAYREPYRPPRRDYGYYYPDYYDYGY</sequence>
<evidence type="ECO:0000256" key="2">
    <source>
        <dbReference type="SAM" id="Phobius"/>
    </source>
</evidence>
<keyword evidence="2" id="KW-0472">Membrane</keyword>
<keyword evidence="2" id="KW-0812">Transmembrane</keyword>
<feature type="transmembrane region" description="Helical" evidence="2">
    <location>
        <begin position="23"/>
        <end position="46"/>
    </location>
</feature>
<name>A0ABQ3EMQ3_9HYPH</name>
<evidence type="ECO:0000256" key="1">
    <source>
        <dbReference type="SAM" id="Coils"/>
    </source>
</evidence>
<gene>
    <name evidence="3" type="ORF">GCM10007094_37540</name>
</gene>
<proteinExistence type="predicted"/>
<keyword evidence="4" id="KW-1185">Reference proteome</keyword>
<comment type="caution">
    <text evidence="3">The sequence shown here is derived from an EMBL/GenBank/DDBJ whole genome shotgun (WGS) entry which is preliminary data.</text>
</comment>
<evidence type="ECO:0000313" key="4">
    <source>
        <dbReference type="Proteomes" id="UP000637980"/>
    </source>
</evidence>
<evidence type="ECO:0000313" key="3">
    <source>
        <dbReference type="EMBL" id="GHB44693.1"/>
    </source>
</evidence>